<organism evidence="2 3">
    <name type="scientific">Nephila pilipes</name>
    <name type="common">Giant wood spider</name>
    <name type="synonym">Nephila maculata</name>
    <dbReference type="NCBI Taxonomy" id="299642"/>
    <lineage>
        <taxon>Eukaryota</taxon>
        <taxon>Metazoa</taxon>
        <taxon>Ecdysozoa</taxon>
        <taxon>Arthropoda</taxon>
        <taxon>Chelicerata</taxon>
        <taxon>Arachnida</taxon>
        <taxon>Araneae</taxon>
        <taxon>Araneomorphae</taxon>
        <taxon>Entelegynae</taxon>
        <taxon>Araneoidea</taxon>
        <taxon>Nephilidae</taxon>
        <taxon>Nephila</taxon>
    </lineage>
</organism>
<evidence type="ECO:0000313" key="2">
    <source>
        <dbReference type="EMBL" id="GFS44227.1"/>
    </source>
</evidence>
<dbReference type="Proteomes" id="UP000887013">
    <property type="component" value="Unassembled WGS sequence"/>
</dbReference>
<dbReference type="AlphaFoldDB" id="A0A8X6MCJ3"/>
<evidence type="ECO:0000256" key="1">
    <source>
        <dbReference type="SAM" id="MobiDB-lite"/>
    </source>
</evidence>
<name>A0A8X6MCJ3_NEPPI</name>
<dbReference type="EMBL" id="BMAW01044372">
    <property type="protein sequence ID" value="GFS44227.1"/>
    <property type="molecule type" value="Genomic_DNA"/>
</dbReference>
<comment type="caution">
    <text evidence="2">The sequence shown here is derived from an EMBL/GenBank/DDBJ whole genome shotgun (WGS) entry which is preliminary data.</text>
</comment>
<sequence>MFINNSSQTDDEQVSRGVRVGRGEPLLSKLDASEQVTKVYTGKFPLQYFSIKGNMRSLQEQGQAEDVRWMGNFEDMGN</sequence>
<gene>
    <name evidence="2" type="ORF">NPIL_145631</name>
</gene>
<feature type="region of interest" description="Disordered" evidence="1">
    <location>
        <begin position="1"/>
        <end position="20"/>
    </location>
</feature>
<accession>A0A8X6MCJ3</accession>
<protein>
    <submittedName>
        <fullName evidence="2">Uncharacterized protein</fullName>
    </submittedName>
</protein>
<keyword evidence="3" id="KW-1185">Reference proteome</keyword>
<proteinExistence type="predicted"/>
<evidence type="ECO:0000313" key="3">
    <source>
        <dbReference type="Proteomes" id="UP000887013"/>
    </source>
</evidence>
<reference evidence="2" key="1">
    <citation type="submission" date="2020-08" db="EMBL/GenBank/DDBJ databases">
        <title>Multicomponent nature underlies the extraordinary mechanical properties of spider dragline silk.</title>
        <authorList>
            <person name="Kono N."/>
            <person name="Nakamura H."/>
            <person name="Mori M."/>
            <person name="Yoshida Y."/>
            <person name="Ohtoshi R."/>
            <person name="Malay A.D."/>
            <person name="Moran D.A.P."/>
            <person name="Tomita M."/>
            <person name="Numata K."/>
            <person name="Arakawa K."/>
        </authorList>
    </citation>
    <scope>NUCLEOTIDE SEQUENCE</scope>
</reference>